<feature type="compositionally biased region" description="Low complexity" evidence="1">
    <location>
        <begin position="267"/>
        <end position="297"/>
    </location>
</feature>
<evidence type="ECO:0000313" key="2">
    <source>
        <dbReference type="EMBL" id="ANC90462.1"/>
    </source>
</evidence>
<gene>
    <name evidence="2" type="ORF">A6A40_00220</name>
</gene>
<feature type="region of interest" description="Disordered" evidence="1">
    <location>
        <begin position="133"/>
        <end position="154"/>
    </location>
</feature>
<feature type="region of interest" description="Disordered" evidence="1">
    <location>
        <begin position="267"/>
        <end position="333"/>
    </location>
</feature>
<dbReference type="KEGG" id="ahu:A6A40_00220"/>
<dbReference type="STRING" id="1226968.A6A40_00220"/>
<proteinExistence type="predicted"/>
<protein>
    <submittedName>
        <fullName evidence="2">Uncharacterized protein</fullName>
    </submittedName>
</protein>
<dbReference type="Proteomes" id="UP000077405">
    <property type="component" value="Chromosome"/>
</dbReference>
<feature type="region of interest" description="Disordered" evidence="1">
    <location>
        <begin position="1"/>
        <end position="32"/>
    </location>
</feature>
<organism evidence="2 3">
    <name type="scientific">Azospirillum humicireducens</name>
    <dbReference type="NCBI Taxonomy" id="1226968"/>
    <lineage>
        <taxon>Bacteria</taxon>
        <taxon>Pseudomonadati</taxon>
        <taxon>Pseudomonadota</taxon>
        <taxon>Alphaproteobacteria</taxon>
        <taxon>Rhodospirillales</taxon>
        <taxon>Azospirillaceae</taxon>
        <taxon>Azospirillum</taxon>
    </lineage>
</organism>
<dbReference type="OrthoDB" id="5769175at2"/>
<dbReference type="EMBL" id="CP015285">
    <property type="protein sequence ID" value="ANC90462.1"/>
    <property type="molecule type" value="Genomic_DNA"/>
</dbReference>
<sequence length="333" mass="32584">MAIDATTIDSSAVTRPAPREKASPVIDGGHNGGPVEIQGDMSFWDFLDIINPLQHIPIVSTVYREITGDTIQPSMRIMGGILYGGVIGGMASIANAVIEQSTGKDVGDTVMASFGFGDGDHPATPTAVADASGEAVKAGSPAEPFPKDAPRAAGAVPSAGGLAAALAAARPAAPSEGAATNSPAATGQPVRLSAPATASAPAAAPVAEGSPALAAQLAGGGAVPHPSKMPARDTPLASSALAKHNVPRNAAPLPGSVMAAARAAGAAPANGNSGAPDQPAAVQPANAAPGDAAAASAPVPPDMLSETMMRNLAKYERSRKAAQDAASTTRVSG</sequence>
<dbReference type="RefSeq" id="WP_063633471.1">
    <property type="nucleotide sequence ID" value="NZ_CP015285.1"/>
</dbReference>
<evidence type="ECO:0000313" key="3">
    <source>
        <dbReference type="Proteomes" id="UP000077405"/>
    </source>
</evidence>
<feature type="compositionally biased region" description="Basic and acidic residues" evidence="1">
    <location>
        <begin position="313"/>
        <end position="322"/>
    </location>
</feature>
<reference evidence="2 3" key="1">
    <citation type="journal article" date="2013" name="Int. J. Syst. Evol. Microbiol.">
        <title>Azospirillum humicireducens sp. nov., a nitrogen-fixing bacterium isolated from a microbial fuel cell.</title>
        <authorList>
            <person name="Zhou S."/>
            <person name="Han L."/>
            <person name="Wang Y."/>
            <person name="Yang G."/>
            <person name="Zhuang L."/>
            <person name="Hu P."/>
        </authorList>
    </citation>
    <scope>NUCLEOTIDE SEQUENCE [LARGE SCALE GENOMIC DNA]</scope>
    <source>
        <strain evidence="2 3">SgZ-5</strain>
    </source>
</reference>
<accession>A0A160JCS9</accession>
<name>A0A160JCS9_9PROT</name>
<evidence type="ECO:0000256" key="1">
    <source>
        <dbReference type="SAM" id="MobiDB-lite"/>
    </source>
</evidence>
<dbReference type="AlphaFoldDB" id="A0A160JCS9"/>
<keyword evidence="3" id="KW-1185">Reference proteome</keyword>
<feature type="region of interest" description="Disordered" evidence="1">
    <location>
        <begin position="174"/>
        <end position="193"/>
    </location>
</feature>